<keyword evidence="1" id="KW-0472">Membrane</keyword>
<sequence>MWRTLIMILGIYSATVHSSLILQDMLHHRIWGSASLGVYIEVFVGVAGYLHSYVRKVFAPDQAKLSGIPEPNLFSQKCVRRIGYEANEFGLCREAGELGTSCGGVSIEGRQNVNWDYLANKVAAFQTSQENACPSYNPINPTHHHGL</sequence>
<evidence type="ECO:0000313" key="3">
    <source>
        <dbReference type="EMBL" id="ORY01778.1"/>
    </source>
</evidence>
<proteinExistence type="predicted"/>
<evidence type="ECO:0000313" key="4">
    <source>
        <dbReference type="Proteomes" id="UP000193498"/>
    </source>
</evidence>
<gene>
    <name evidence="3" type="ORF">K493DRAFT_298221</name>
</gene>
<keyword evidence="4" id="KW-1185">Reference proteome</keyword>
<dbReference type="EMBL" id="MCFE01000065">
    <property type="protein sequence ID" value="ORY01778.1"/>
    <property type="molecule type" value="Genomic_DNA"/>
</dbReference>
<comment type="caution">
    <text evidence="3">The sequence shown here is derived from an EMBL/GenBank/DDBJ whole genome shotgun (WGS) entry which is preliminary data.</text>
</comment>
<evidence type="ECO:0000256" key="2">
    <source>
        <dbReference type="SAM" id="SignalP"/>
    </source>
</evidence>
<dbReference type="AlphaFoldDB" id="A0A1Y1YUS0"/>
<feature type="transmembrane region" description="Helical" evidence="1">
    <location>
        <begin position="28"/>
        <end position="50"/>
    </location>
</feature>
<reference evidence="3 4" key="1">
    <citation type="submission" date="2016-07" db="EMBL/GenBank/DDBJ databases">
        <title>Pervasive Adenine N6-methylation of Active Genes in Fungi.</title>
        <authorList>
            <consortium name="DOE Joint Genome Institute"/>
            <person name="Mondo S.J."/>
            <person name="Dannebaum R.O."/>
            <person name="Kuo R.C."/>
            <person name="Labutti K."/>
            <person name="Haridas S."/>
            <person name="Kuo A."/>
            <person name="Salamov A."/>
            <person name="Ahrendt S.R."/>
            <person name="Lipzen A."/>
            <person name="Sullivan W."/>
            <person name="Andreopoulos W.B."/>
            <person name="Clum A."/>
            <person name="Lindquist E."/>
            <person name="Daum C."/>
            <person name="Ramamoorthy G.K."/>
            <person name="Gryganskyi A."/>
            <person name="Culley D."/>
            <person name="Magnuson J.K."/>
            <person name="James T.Y."/>
            <person name="O'Malley M.A."/>
            <person name="Stajich J.E."/>
            <person name="Spatafora J.W."/>
            <person name="Visel A."/>
            <person name="Grigoriev I.V."/>
        </authorList>
    </citation>
    <scope>NUCLEOTIDE SEQUENCE [LARGE SCALE GENOMIC DNA]</scope>
    <source>
        <strain evidence="3 4">CBS 931.73</strain>
    </source>
</reference>
<evidence type="ECO:0000256" key="1">
    <source>
        <dbReference type="SAM" id="Phobius"/>
    </source>
</evidence>
<keyword evidence="1" id="KW-0812">Transmembrane</keyword>
<organism evidence="3 4">
    <name type="scientific">Basidiobolus meristosporus CBS 931.73</name>
    <dbReference type="NCBI Taxonomy" id="1314790"/>
    <lineage>
        <taxon>Eukaryota</taxon>
        <taxon>Fungi</taxon>
        <taxon>Fungi incertae sedis</taxon>
        <taxon>Zoopagomycota</taxon>
        <taxon>Entomophthoromycotina</taxon>
        <taxon>Basidiobolomycetes</taxon>
        <taxon>Basidiobolales</taxon>
        <taxon>Basidiobolaceae</taxon>
        <taxon>Basidiobolus</taxon>
    </lineage>
</organism>
<keyword evidence="2" id="KW-0732">Signal</keyword>
<name>A0A1Y1YUS0_9FUNG</name>
<accession>A0A1Y1YUS0</accession>
<feature type="chain" id="PRO_5011965671" evidence="2">
    <location>
        <begin position="19"/>
        <end position="147"/>
    </location>
</feature>
<keyword evidence="1" id="KW-1133">Transmembrane helix</keyword>
<dbReference type="InParanoid" id="A0A1Y1YUS0"/>
<feature type="signal peptide" evidence="2">
    <location>
        <begin position="1"/>
        <end position="18"/>
    </location>
</feature>
<dbReference type="Proteomes" id="UP000193498">
    <property type="component" value="Unassembled WGS sequence"/>
</dbReference>
<protein>
    <submittedName>
        <fullName evidence="3">Uncharacterized protein</fullName>
    </submittedName>
</protein>